<comment type="pathway">
    <text evidence="1">Protein modification; protein ubiquitination.</text>
</comment>
<reference evidence="8 9" key="1">
    <citation type="submission" date="2024-05" db="EMBL/GenBank/DDBJ databases">
        <title>Genetic variation in Jamaican populations of the coffee berry borer (Hypothenemus hampei).</title>
        <authorList>
            <person name="Errbii M."/>
            <person name="Myrie A."/>
        </authorList>
    </citation>
    <scope>NUCLEOTIDE SEQUENCE [LARGE SCALE GENOMIC DNA]</scope>
    <source>
        <strain evidence="8">JA-Hopewell-2020-01-JO</strain>
        <tissue evidence="8">Whole body</tissue>
    </source>
</reference>
<dbReference type="InterPro" id="IPR020472">
    <property type="entry name" value="WD40_PAC1"/>
</dbReference>
<comment type="caution">
    <text evidence="8">The sequence shown here is derived from an EMBL/GenBank/DDBJ whole genome shotgun (WGS) entry which is preliminary data.</text>
</comment>
<feature type="repeat" description="WD" evidence="6">
    <location>
        <begin position="343"/>
        <end position="378"/>
    </location>
</feature>
<keyword evidence="4" id="KW-0833">Ubl conjugation pathway</keyword>
<dbReference type="InterPro" id="IPR001680">
    <property type="entry name" value="WD40_rpt"/>
</dbReference>
<organism evidence="8 9">
    <name type="scientific">Hypothenemus hampei</name>
    <name type="common">Coffee berry borer</name>
    <dbReference type="NCBI Taxonomy" id="57062"/>
    <lineage>
        <taxon>Eukaryota</taxon>
        <taxon>Metazoa</taxon>
        <taxon>Ecdysozoa</taxon>
        <taxon>Arthropoda</taxon>
        <taxon>Hexapoda</taxon>
        <taxon>Insecta</taxon>
        <taxon>Pterygota</taxon>
        <taxon>Neoptera</taxon>
        <taxon>Endopterygota</taxon>
        <taxon>Coleoptera</taxon>
        <taxon>Polyphaga</taxon>
        <taxon>Cucujiformia</taxon>
        <taxon>Curculionidae</taxon>
        <taxon>Scolytinae</taxon>
        <taxon>Hypothenemus</taxon>
    </lineage>
</organism>
<evidence type="ECO:0000256" key="3">
    <source>
        <dbReference type="ARBA" id="ARBA00022737"/>
    </source>
</evidence>
<dbReference type="Gene3D" id="2.130.10.10">
    <property type="entry name" value="YVTN repeat-like/Quinoprotein amine dehydrogenase"/>
    <property type="match status" value="2"/>
</dbReference>
<evidence type="ECO:0000256" key="2">
    <source>
        <dbReference type="ARBA" id="ARBA00022574"/>
    </source>
</evidence>
<dbReference type="SMART" id="SM00320">
    <property type="entry name" value="WD40"/>
    <property type="match status" value="6"/>
</dbReference>
<dbReference type="InterPro" id="IPR015943">
    <property type="entry name" value="WD40/YVTN_repeat-like_dom_sf"/>
</dbReference>
<dbReference type="PANTHER" id="PTHR22852:SF0">
    <property type="entry name" value="DENTICLELESS PROTEIN HOMOLOG"/>
    <property type="match status" value="1"/>
</dbReference>
<accession>A0ABD1F0B4</accession>
<keyword evidence="9" id="KW-1185">Reference proteome</keyword>
<evidence type="ECO:0008006" key="10">
    <source>
        <dbReference type="Google" id="ProtNLM"/>
    </source>
</evidence>
<dbReference type="InterPro" id="IPR051865">
    <property type="entry name" value="WD-repeat_CDT2_adapter"/>
</dbReference>
<dbReference type="Proteomes" id="UP001566132">
    <property type="component" value="Unassembled WGS sequence"/>
</dbReference>
<keyword evidence="2 6" id="KW-0853">WD repeat</keyword>
<dbReference type="PROSITE" id="PS00678">
    <property type="entry name" value="WD_REPEATS_1"/>
    <property type="match status" value="1"/>
</dbReference>
<gene>
    <name evidence="8" type="ORF">ABEB36_006008</name>
</gene>
<dbReference type="Pfam" id="PF00400">
    <property type="entry name" value="WD40"/>
    <property type="match status" value="5"/>
</dbReference>
<feature type="repeat" description="WD" evidence="6">
    <location>
        <begin position="83"/>
        <end position="115"/>
    </location>
</feature>
<dbReference type="PANTHER" id="PTHR22852">
    <property type="entry name" value="LETHAL 2 DENTICLELESS PROTEIN RETINOIC ACID-REGULATED NUCLEAR MATRIX-ASSOCIATED PROTEIN"/>
    <property type="match status" value="1"/>
</dbReference>
<dbReference type="EMBL" id="JBDJPC010000004">
    <property type="protein sequence ID" value="KAL1506688.1"/>
    <property type="molecule type" value="Genomic_DNA"/>
</dbReference>
<keyword evidence="3" id="KW-0677">Repeat</keyword>
<evidence type="ECO:0000256" key="7">
    <source>
        <dbReference type="SAM" id="MobiDB-lite"/>
    </source>
</evidence>
<sequence>MFTNSVNALLNRQYGIASWNEYDPVFYRFRPEQNNNPDVALCDTPIFACKNAQQTSQQHIVGIANEDGQLAVMNAETQEKNVINAHNNAIFDLAWRFDQMQIVTASGDHTSKLYDCGDGDIREVRMFCGHTRSVKTIAFRKDDPNIFSSGSRDGNIVLWDTRTEPRNIGTADCVIMNSHIDKEAQKNTPTKNKKRHSFINYNPGAKSVTGLVFQNSDTLISCGAGDGVIKIWDLRRHYTVYKKQPLPKHVIPYTGKNHKHGFSNLLIDSSGVKLFANCLDNNIYCYNVSTYNTEPVMIYKGHQNSSFYIKSSLNKEENYLVSGSSDENAYIWNLKYSDPIVKLIGHSAEVTCVSWCYQKAAYSLITCSDDLTFKLWNICGIDKLNDNVGGKAEVFPLPVAKKTQRKRLYRVSSKGHIQSKKMIWQCQSCLGTTLSESLCENCIPNKGKRKADTDLWNDCKRMDTDFGPKKLFSHVDGSFKQSDTQDGFIKVLKQSDDNAINLKSLNQVLESYQMSSTADHLNAPTVNLPNFVIDGTAPHINYSPPKNKPQDWLTKLRIERNFRQEMLERTLGPSSPKSPRLDITPKSSKKLADSNSPILKYFKVTNGSNGKNDNITCSKNHSCGYTSNNLNSHLT</sequence>
<feature type="region of interest" description="Disordered" evidence="7">
    <location>
        <begin position="568"/>
        <end position="592"/>
    </location>
</feature>
<evidence type="ECO:0000256" key="5">
    <source>
        <dbReference type="ARBA" id="ARBA00038344"/>
    </source>
</evidence>
<evidence type="ECO:0000313" key="8">
    <source>
        <dbReference type="EMBL" id="KAL1506688.1"/>
    </source>
</evidence>
<feature type="repeat" description="WD" evidence="6">
    <location>
        <begin position="299"/>
        <end position="342"/>
    </location>
</feature>
<dbReference type="PRINTS" id="PR00320">
    <property type="entry name" value="GPROTEINBRPT"/>
</dbReference>
<name>A0ABD1F0B4_HYPHA</name>
<evidence type="ECO:0000313" key="9">
    <source>
        <dbReference type="Proteomes" id="UP001566132"/>
    </source>
</evidence>
<protein>
    <recommendedName>
        <fullName evidence="10">Protein lethal(2)denticleless</fullName>
    </recommendedName>
</protein>
<dbReference type="PROSITE" id="PS50082">
    <property type="entry name" value="WD_REPEATS_2"/>
    <property type="match status" value="5"/>
</dbReference>
<feature type="repeat" description="WD" evidence="6">
    <location>
        <begin position="201"/>
        <end position="242"/>
    </location>
</feature>
<proteinExistence type="inferred from homology"/>
<evidence type="ECO:0000256" key="6">
    <source>
        <dbReference type="PROSITE-ProRule" id="PRU00221"/>
    </source>
</evidence>
<evidence type="ECO:0000256" key="1">
    <source>
        <dbReference type="ARBA" id="ARBA00004906"/>
    </source>
</evidence>
<dbReference type="SUPFAM" id="SSF50978">
    <property type="entry name" value="WD40 repeat-like"/>
    <property type="match status" value="1"/>
</dbReference>
<dbReference type="PROSITE" id="PS50294">
    <property type="entry name" value="WD_REPEATS_REGION"/>
    <property type="match status" value="1"/>
</dbReference>
<evidence type="ECO:0000256" key="4">
    <source>
        <dbReference type="ARBA" id="ARBA00022786"/>
    </source>
</evidence>
<comment type="similarity">
    <text evidence="5">Belongs to the WD repeat cdt2 family.</text>
</comment>
<feature type="repeat" description="WD" evidence="6">
    <location>
        <begin position="127"/>
        <end position="163"/>
    </location>
</feature>
<dbReference type="InterPro" id="IPR036322">
    <property type="entry name" value="WD40_repeat_dom_sf"/>
</dbReference>
<dbReference type="AlphaFoldDB" id="A0ABD1F0B4"/>
<dbReference type="InterPro" id="IPR019775">
    <property type="entry name" value="WD40_repeat_CS"/>
</dbReference>